<dbReference type="AlphaFoldDB" id="A0A0T6LKY6"/>
<keyword evidence="2" id="KW-1185">Reference proteome</keyword>
<comment type="caution">
    <text evidence="1">The sequence shown here is derived from an EMBL/GenBank/DDBJ whole genome shotgun (WGS) entry which is preliminary data.</text>
</comment>
<organism evidence="1 2">
    <name type="scientific">Wenjunlia vitaminophila</name>
    <name type="common">Streptomyces vitaminophilus</name>
    <dbReference type="NCBI Taxonomy" id="76728"/>
    <lineage>
        <taxon>Bacteria</taxon>
        <taxon>Bacillati</taxon>
        <taxon>Actinomycetota</taxon>
        <taxon>Actinomycetes</taxon>
        <taxon>Kitasatosporales</taxon>
        <taxon>Streptomycetaceae</taxon>
        <taxon>Wenjunlia</taxon>
    </lineage>
</organism>
<dbReference type="EMBL" id="LLZU01000039">
    <property type="protein sequence ID" value="KRV46771.1"/>
    <property type="molecule type" value="Genomic_DNA"/>
</dbReference>
<name>A0A0T6LKY6_WENVI</name>
<sequence length="62" mass="6912">MAPPSLSGGRQVRADGEILGVGYDVRDLLEFCRRAGLNRDDTDLCDRALIEWRGESCSRSKQ</sequence>
<accession>A0A0T6LKY6</accession>
<protein>
    <submittedName>
        <fullName evidence="1">Uncharacterized protein</fullName>
    </submittedName>
</protein>
<evidence type="ECO:0000313" key="2">
    <source>
        <dbReference type="Proteomes" id="UP000050867"/>
    </source>
</evidence>
<reference evidence="1 2" key="1">
    <citation type="submission" date="2015-10" db="EMBL/GenBank/DDBJ databases">
        <title>Draft genome sequence of pyrrolomycin-producing Streptomyces vitaminophilus.</title>
        <authorList>
            <person name="Graham D.E."/>
            <person name="Mahan K.M."/>
            <person name="Klingeman D.M."/>
            <person name="Hettich R.L."/>
            <person name="Parry R.J."/>
        </authorList>
    </citation>
    <scope>NUCLEOTIDE SEQUENCE [LARGE SCALE GENOMIC DNA]</scope>
    <source>
        <strain evidence="1 2">ATCC 31673</strain>
    </source>
</reference>
<dbReference type="Proteomes" id="UP000050867">
    <property type="component" value="Unassembled WGS sequence"/>
</dbReference>
<proteinExistence type="predicted"/>
<evidence type="ECO:0000313" key="1">
    <source>
        <dbReference type="EMBL" id="KRV46771.1"/>
    </source>
</evidence>
<gene>
    <name evidence="1" type="ORF">AQ490_12105</name>
</gene>